<keyword evidence="1" id="KW-0472">Membrane</keyword>
<comment type="caution">
    <text evidence="2">The sequence shown here is derived from an EMBL/GenBank/DDBJ whole genome shotgun (WGS) entry which is preliminary data.</text>
</comment>
<proteinExistence type="predicted"/>
<dbReference type="EMBL" id="JABZGU010000161">
    <property type="protein sequence ID" value="MBF4803304.1"/>
    <property type="molecule type" value="Genomic_DNA"/>
</dbReference>
<evidence type="ECO:0000313" key="3">
    <source>
        <dbReference type="Proteomes" id="UP000787322"/>
    </source>
</evidence>
<accession>A0A9D5X473</accession>
<organism evidence="2 3">
    <name type="scientific">Lancefieldella parvula</name>
    <dbReference type="NCBI Taxonomy" id="1382"/>
    <lineage>
        <taxon>Bacteria</taxon>
        <taxon>Bacillati</taxon>
        <taxon>Actinomycetota</taxon>
        <taxon>Coriobacteriia</taxon>
        <taxon>Coriobacteriales</taxon>
        <taxon>Atopobiaceae</taxon>
        <taxon>Lancefieldella</taxon>
    </lineage>
</organism>
<keyword evidence="1" id="KW-1133">Transmembrane helix</keyword>
<dbReference type="Proteomes" id="UP000787322">
    <property type="component" value="Unassembled WGS sequence"/>
</dbReference>
<dbReference type="AlphaFoldDB" id="A0A9D5X473"/>
<gene>
    <name evidence="2" type="ORF">HXK24_05755</name>
</gene>
<feature type="transmembrane region" description="Helical" evidence="1">
    <location>
        <begin position="98"/>
        <end position="117"/>
    </location>
</feature>
<sequence>MNKFLKIMFALVIVAMTGAAILQIVAPEYMGSNAAYGISTGWQREIGFWNLAVLIILVTTCFHYDWVYLRAILLALILGGIGIGTNHFIHFLNAHESVNLVGAIENYVLAVGWMVGWKLECNRRKVEGASE</sequence>
<feature type="transmembrane region" description="Helical" evidence="1">
    <location>
        <begin position="71"/>
        <end position="92"/>
    </location>
</feature>
<keyword evidence="1" id="KW-0812">Transmembrane</keyword>
<feature type="transmembrane region" description="Helical" evidence="1">
    <location>
        <begin position="7"/>
        <end position="26"/>
    </location>
</feature>
<evidence type="ECO:0000313" key="2">
    <source>
        <dbReference type="EMBL" id="MBF4803304.1"/>
    </source>
</evidence>
<reference evidence="2" key="1">
    <citation type="submission" date="2020-04" db="EMBL/GenBank/DDBJ databases">
        <title>Deep metagenomics examines the oral microbiome during advanced dental caries in children, revealing novel taxa and co-occurrences with host molecules.</title>
        <authorList>
            <person name="Baker J.L."/>
            <person name="Morton J.T."/>
            <person name="Dinis M."/>
            <person name="Alvarez R."/>
            <person name="Tran N.C."/>
            <person name="Knight R."/>
            <person name="Edlund A."/>
        </authorList>
    </citation>
    <scope>NUCLEOTIDE SEQUENCE</scope>
    <source>
        <strain evidence="2">JCVI_3_bin.11</strain>
    </source>
</reference>
<name>A0A9D5X473_9ACTN</name>
<feature type="transmembrane region" description="Helical" evidence="1">
    <location>
        <begin position="46"/>
        <end position="64"/>
    </location>
</feature>
<protein>
    <submittedName>
        <fullName evidence="2">Uncharacterized protein</fullName>
    </submittedName>
</protein>
<evidence type="ECO:0000256" key="1">
    <source>
        <dbReference type="SAM" id="Phobius"/>
    </source>
</evidence>